<dbReference type="InterPro" id="IPR014721">
    <property type="entry name" value="Ribsml_uS5_D2-typ_fold_subgr"/>
</dbReference>
<comment type="caution">
    <text evidence="1">The sequence shown here is derived from an EMBL/GenBank/DDBJ whole genome shotgun (WGS) entry which is preliminary data.</text>
</comment>
<dbReference type="PANTHER" id="PTHR32472:SF19">
    <property type="entry name" value="DNA REPAIR-LIKE PROTEINRADA"/>
    <property type="match status" value="1"/>
</dbReference>
<name>A0A392MTB0_9FABA</name>
<organism evidence="1 2">
    <name type="scientific">Trifolium medium</name>
    <dbReference type="NCBI Taxonomy" id="97028"/>
    <lineage>
        <taxon>Eukaryota</taxon>
        <taxon>Viridiplantae</taxon>
        <taxon>Streptophyta</taxon>
        <taxon>Embryophyta</taxon>
        <taxon>Tracheophyta</taxon>
        <taxon>Spermatophyta</taxon>
        <taxon>Magnoliopsida</taxon>
        <taxon>eudicotyledons</taxon>
        <taxon>Gunneridae</taxon>
        <taxon>Pentapetalae</taxon>
        <taxon>rosids</taxon>
        <taxon>fabids</taxon>
        <taxon>Fabales</taxon>
        <taxon>Fabaceae</taxon>
        <taxon>Papilionoideae</taxon>
        <taxon>50 kb inversion clade</taxon>
        <taxon>NPAAA clade</taxon>
        <taxon>Hologalegina</taxon>
        <taxon>IRL clade</taxon>
        <taxon>Trifolieae</taxon>
        <taxon>Trifolium</taxon>
    </lineage>
</organism>
<dbReference type="SUPFAM" id="SSF54211">
    <property type="entry name" value="Ribosomal protein S5 domain 2-like"/>
    <property type="match status" value="1"/>
</dbReference>
<evidence type="ECO:0000313" key="1">
    <source>
        <dbReference type="EMBL" id="MCH90265.1"/>
    </source>
</evidence>
<keyword evidence="2" id="KW-1185">Reference proteome</keyword>
<protein>
    <submittedName>
        <fullName evidence="1">DNA repair protein RadA</fullName>
    </submittedName>
</protein>
<dbReference type="AlphaFoldDB" id="A0A392MTB0"/>
<dbReference type="GO" id="GO:0000725">
    <property type="term" value="P:recombinational repair"/>
    <property type="evidence" value="ECO:0007669"/>
    <property type="project" value="TreeGrafter"/>
</dbReference>
<accession>A0A392MTB0</accession>
<dbReference type="EMBL" id="LXQA010017957">
    <property type="protein sequence ID" value="MCH90265.1"/>
    <property type="molecule type" value="Genomic_DNA"/>
</dbReference>
<dbReference type="InterPro" id="IPR020568">
    <property type="entry name" value="Ribosomal_Su5_D2-typ_SF"/>
</dbReference>
<evidence type="ECO:0000313" key="2">
    <source>
        <dbReference type="Proteomes" id="UP000265520"/>
    </source>
</evidence>
<dbReference type="PANTHER" id="PTHR32472">
    <property type="entry name" value="DNA REPAIR PROTEIN RADA"/>
    <property type="match status" value="1"/>
</dbReference>
<proteinExistence type="predicted"/>
<reference evidence="1 2" key="1">
    <citation type="journal article" date="2018" name="Front. Plant Sci.">
        <title>Red Clover (Trifolium pratense) and Zigzag Clover (T. medium) - A Picture of Genomic Similarities and Differences.</title>
        <authorList>
            <person name="Dluhosova J."/>
            <person name="Istvanek J."/>
            <person name="Nedelnik J."/>
            <person name="Repkova J."/>
        </authorList>
    </citation>
    <scope>NUCLEOTIDE SEQUENCE [LARGE SCALE GENOMIC DNA]</scope>
    <source>
        <strain evidence="2">cv. 10/8</strain>
        <tissue evidence="1">Leaf</tissue>
    </source>
</reference>
<feature type="non-terminal residue" evidence="1">
    <location>
        <position position="1"/>
    </location>
</feature>
<dbReference type="Gene3D" id="3.30.230.10">
    <property type="match status" value="1"/>
</dbReference>
<sequence>SVHLNVVSGLTLAETAGDLAIAAAICSSFLEYPIPKGIAFIGEIGLSGELRTHDTAKSSILLPHPHAALEVVIKLWAQLLLKAKAGSEKVVQVYFHMQKTN</sequence>
<dbReference type="Proteomes" id="UP000265520">
    <property type="component" value="Unassembled WGS sequence"/>
</dbReference>
<gene>
    <name evidence="1" type="ORF">A2U01_0011178</name>
</gene>